<sequence length="753" mass="79971">MAVQGLGGIYGLSGSGMDIDSLVKQLMQAQQIKSDALFQKKTVAEWQKTAYNTVYDEISKFRDMVFNYKLQANLNPKKVTASNSLVATATANSSAANVSHSLVVAQLADGVKLTSTASLSTAGTAVDRTTIASQFYAGTAVEDIPKMVITIANGPAQATLTVDPTGSINDFVSQINKAGLNITANYDATLDRIFLTTNNSGAAADISFAGSNTAGMTFLTDKLKLPVSVLAGGSSLSSSGSIHSTVQVDFNKPLATQFKGLTDSTLRLANSATGTTQDIIIKITDTLQDVISKIFESGNAEAWFDPTTGQFGINPTQNGTLSIEDSDQSAKDLFSQLNMPATFNVGKVTTSRSSVYIPLDNAAVLKSQFAELESADSFTLNIANGADSPTAVVIDPANDTLESMLAKIRAVPGVDASYDETTGKVTLKSANGENLNFAGSDAAGTSFLANTLKLHQAGLDAVFKLDGVPLSQSENTFNISGVTYNLTAVSQDAEMLSPGVMNPNVGQATNITVANDIEKAVDGMQALVDAYNKIMESLNNKVKETRYKDFPPLTEAQKKELKETEITAWETKAKSGMLHNDSTLTSLLNAMRNAFNSVVSGVSGDYNIAAAIGITTGPDYTEGGKLYLNTDKLRKALETEPDVLTQLFGASGATNPDGTIDSKSQGIAGRLYDVIKITMDQLNEIAGTTSKAQYDTESNYAKKISDYAKQISTQEHRFESMQTAYYKQFNAMEVALQQLSAQSGWLATFGNNS</sequence>
<dbReference type="GO" id="GO:0009424">
    <property type="term" value="C:bacterial-type flagellum hook"/>
    <property type="evidence" value="ECO:0007669"/>
    <property type="project" value="UniProtKB-UniRule"/>
</dbReference>
<dbReference type="GO" id="GO:0071973">
    <property type="term" value="P:bacterial-type flagellum-dependent cell motility"/>
    <property type="evidence" value="ECO:0007669"/>
    <property type="project" value="TreeGrafter"/>
</dbReference>
<dbReference type="Proteomes" id="UP000005104">
    <property type="component" value="Chromosome"/>
</dbReference>
<dbReference type="InterPro" id="IPR040026">
    <property type="entry name" value="FliD"/>
</dbReference>
<evidence type="ECO:0000259" key="6">
    <source>
        <dbReference type="Pfam" id="PF02465"/>
    </source>
</evidence>
<dbReference type="GO" id="GO:0005576">
    <property type="term" value="C:extracellular region"/>
    <property type="evidence" value="ECO:0007669"/>
    <property type="project" value="UniProtKB-SubCell"/>
</dbReference>
<proteinExistence type="inferred from homology"/>
<dbReference type="STRING" id="768710.DesyoDRAFT_4671"/>
<dbReference type="Pfam" id="PF02465">
    <property type="entry name" value="FliD_N"/>
    <property type="match status" value="1"/>
</dbReference>
<accession>H5XYR9</accession>
<dbReference type="RefSeq" id="WP_007786618.1">
    <property type="nucleotide sequence ID" value="NZ_CM001441.1"/>
</dbReference>
<dbReference type="OrthoDB" id="9776025at2"/>
<dbReference type="eggNOG" id="COG1345">
    <property type="taxonomic scope" value="Bacteria"/>
</dbReference>
<dbReference type="GO" id="GO:0009421">
    <property type="term" value="C:bacterial-type flagellum filament cap"/>
    <property type="evidence" value="ECO:0007669"/>
    <property type="project" value="InterPro"/>
</dbReference>
<dbReference type="HOGENOM" id="CLU_015182_0_0_9"/>
<dbReference type="PANTHER" id="PTHR30288:SF0">
    <property type="entry name" value="FLAGELLAR HOOK-ASSOCIATED PROTEIN 2"/>
    <property type="match status" value="1"/>
</dbReference>
<feature type="domain" description="Flagellar hook-associated protein 2 C-terminal" evidence="7">
    <location>
        <begin position="460"/>
        <end position="740"/>
    </location>
</feature>
<keyword evidence="9" id="KW-1185">Reference proteome</keyword>
<dbReference type="EMBL" id="CM001441">
    <property type="protein sequence ID" value="EHQ91625.1"/>
    <property type="molecule type" value="Genomic_DNA"/>
</dbReference>
<keyword evidence="8" id="KW-0966">Cell projection</keyword>
<evidence type="ECO:0000313" key="9">
    <source>
        <dbReference type="Proteomes" id="UP000005104"/>
    </source>
</evidence>
<dbReference type="AlphaFoldDB" id="H5XYR9"/>
<keyword evidence="5" id="KW-0964">Secreted</keyword>
<reference evidence="8 9" key="1">
    <citation type="submission" date="2011-11" db="EMBL/GenBank/DDBJ databases">
        <title>The Noncontiguous Finished genome of Desulfosporosinus youngiae DSM 17734.</title>
        <authorList>
            <consortium name="US DOE Joint Genome Institute (JGI-PGF)"/>
            <person name="Lucas S."/>
            <person name="Han J."/>
            <person name="Lapidus A."/>
            <person name="Cheng J.-F."/>
            <person name="Goodwin L."/>
            <person name="Pitluck S."/>
            <person name="Peters L."/>
            <person name="Ovchinnikova G."/>
            <person name="Lu M."/>
            <person name="Land M.L."/>
            <person name="Hauser L."/>
            <person name="Pester M."/>
            <person name="Spring S."/>
            <person name="Ollivier B."/>
            <person name="Rattei T."/>
            <person name="Klenk H.-P."/>
            <person name="Wagner M."/>
            <person name="Loy A."/>
            <person name="Woyke T.J."/>
        </authorList>
    </citation>
    <scope>NUCLEOTIDE SEQUENCE [LARGE SCALE GENOMIC DNA]</scope>
    <source>
        <strain evidence="8 9">DSM 17734</strain>
    </source>
</reference>
<feature type="domain" description="Flagellar hook-associated protein 2 N-terminal" evidence="6">
    <location>
        <begin position="15"/>
        <end position="109"/>
    </location>
</feature>
<keyword evidence="4 5" id="KW-0975">Bacterial flagellum</keyword>
<keyword evidence="3" id="KW-0175">Coiled coil</keyword>
<keyword evidence="8" id="KW-0282">Flagellum</keyword>
<dbReference type="Pfam" id="PF07195">
    <property type="entry name" value="FliD_C"/>
    <property type="match status" value="1"/>
</dbReference>
<comment type="similarity">
    <text evidence="1 5">Belongs to the FliD family.</text>
</comment>
<comment type="subcellular location">
    <subcellularLocation>
        <location evidence="5">Secreted</location>
    </subcellularLocation>
    <subcellularLocation>
        <location evidence="5">Bacterial flagellum</location>
    </subcellularLocation>
</comment>
<gene>
    <name evidence="8" type="ORF">DesyoDRAFT_4671</name>
</gene>
<dbReference type="PANTHER" id="PTHR30288">
    <property type="entry name" value="FLAGELLAR CAP/ASSEMBLY PROTEIN FLID"/>
    <property type="match status" value="1"/>
</dbReference>
<dbReference type="InterPro" id="IPR010809">
    <property type="entry name" value="FliD_C"/>
</dbReference>
<evidence type="ECO:0000256" key="3">
    <source>
        <dbReference type="ARBA" id="ARBA00023054"/>
    </source>
</evidence>
<comment type="subunit">
    <text evidence="2 5">Homopentamer.</text>
</comment>
<name>H5XYR9_9FIRM</name>
<dbReference type="InterPro" id="IPR003481">
    <property type="entry name" value="FliD_N"/>
</dbReference>
<evidence type="ECO:0000256" key="1">
    <source>
        <dbReference type="ARBA" id="ARBA00009764"/>
    </source>
</evidence>
<dbReference type="GO" id="GO:0007155">
    <property type="term" value="P:cell adhesion"/>
    <property type="evidence" value="ECO:0007669"/>
    <property type="project" value="InterPro"/>
</dbReference>
<evidence type="ECO:0000256" key="2">
    <source>
        <dbReference type="ARBA" id="ARBA00011255"/>
    </source>
</evidence>
<keyword evidence="8" id="KW-0969">Cilium</keyword>
<organism evidence="8 9">
    <name type="scientific">Desulfosporosinus youngiae DSM 17734</name>
    <dbReference type="NCBI Taxonomy" id="768710"/>
    <lineage>
        <taxon>Bacteria</taxon>
        <taxon>Bacillati</taxon>
        <taxon>Bacillota</taxon>
        <taxon>Clostridia</taxon>
        <taxon>Eubacteriales</taxon>
        <taxon>Desulfitobacteriaceae</taxon>
        <taxon>Desulfosporosinus</taxon>
    </lineage>
</organism>
<comment type="function">
    <text evidence="5">Required for morphogenesis and for the elongation of the flagellar filament by facilitating polymerization of the flagellin monomers at the tip of growing filament. Forms a capping structure, which prevents flagellin subunits (transported through the central channel of the flagellum) from leaking out without polymerization at the distal end.</text>
</comment>
<protein>
    <recommendedName>
        <fullName evidence="5">Flagellar hook-associated protein 2</fullName>
        <shortName evidence="5">HAP2</shortName>
    </recommendedName>
    <alternativeName>
        <fullName evidence="5">Flagellar cap protein</fullName>
    </alternativeName>
</protein>
<evidence type="ECO:0000256" key="5">
    <source>
        <dbReference type="RuleBase" id="RU362066"/>
    </source>
</evidence>
<evidence type="ECO:0000256" key="4">
    <source>
        <dbReference type="ARBA" id="ARBA00023143"/>
    </source>
</evidence>
<evidence type="ECO:0000313" key="8">
    <source>
        <dbReference type="EMBL" id="EHQ91625.1"/>
    </source>
</evidence>
<evidence type="ECO:0000259" key="7">
    <source>
        <dbReference type="Pfam" id="PF07195"/>
    </source>
</evidence>